<organism evidence="1 2">
    <name type="scientific">Eumeta variegata</name>
    <name type="common">Bagworm moth</name>
    <name type="synonym">Eumeta japonica</name>
    <dbReference type="NCBI Taxonomy" id="151549"/>
    <lineage>
        <taxon>Eukaryota</taxon>
        <taxon>Metazoa</taxon>
        <taxon>Ecdysozoa</taxon>
        <taxon>Arthropoda</taxon>
        <taxon>Hexapoda</taxon>
        <taxon>Insecta</taxon>
        <taxon>Pterygota</taxon>
        <taxon>Neoptera</taxon>
        <taxon>Endopterygota</taxon>
        <taxon>Lepidoptera</taxon>
        <taxon>Glossata</taxon>
        <taxon>Ditrysia</taxon>
        <taxon>Tineoidea</taxon>
        <taxon>Psychidae</taxon>
        <taxon>Oiketicinae</taxon>
        <taxon>Eumeta</taxon>
    </lineage>
</organism>
<dbReference type="OrthoDB" id="412981at2759"/>
<dbReference type="EMBL" id="BGZK01000710">
    <property type="protein sequence ID" value="GBP57181.1"/>
    <property type="molecule type" value="Genomic_DNA"/>
</dbReference>
<gene>
    <name evidence="1" type="ORF">EVAR_37860_1</name>
</gene>
<dbReference type="AlphaFoldDB" id="A0A4C1X0J0"/>
<proteinExistence type="predicted"/>
<dbReference type="Proteomes" id="UP000299102">
    <property type="component" value="Unassembled WGS sequence"/>
</dbReference>
<keyword evidence="2" id="KW-1185">Reference proteome</keyword>
<protein>
    <submittedName>
        <fullName evidence="1">Uncharacterized protein</fullName>
    </submittedName>
</protein>
<accession>A0A4C1X0J0</accession>
<sequence>MDTQHLPIVITLGTTTHLTPARPEIYRTNWNAYQRALDELDIGDVDFQRHRLERDDRIGCEDWKSLHQLCRCLTKAPASVCPLFDKTGIRRYTVTKNRAEILAEHLEEQFTPHPASDSHEATLHQEEVERCVREFLSAPSPPLPGDYYVSTAETGSSMGYYGRYISHNAERWDMSLSSQSQVKTLDSRRVSARLRCCPTSPSYLSASYWNACTAT</sequence>
<evidence type="ECO:0000313" key="2">
    <source>
        <dbReference type="Proteomes" id="UP000299102"/>
    </source>
</evidence>
<evidence type="ECO:0000313" key="1">
    <source>
        <dbReference type="EMBL" id="GBP57181.1"/>
    </source>
</evidence>
<reference evidence="1 2" key="1">
    <citation type="journal article" date="2019" name="Commun. Biol.">
        <title>The bagworm genome reveals a unique fibroin gene that provides high tensile strength.</title>
        <authorList>
            <person name="Kono N."/>
            <person name="Nakamura H."/>
            <person name="Ohtoshi R."/>
            <person name="Tomita M."/>
            <person name="Numata K."/>
            <person name="Arakawa K."/>
        </authorList>
    </citation>
    <scope>NUCLEOTIDE SEQUENCE [LARGE SCALE GENOMIC DNA]</scope>
</reference>
<comment type="caution">
    <text evidence="1">The sequence shown here is derived from an EMBL/GenBank/DDBJ whole genome shotgun (WGS) entry which is preliminary data.</text>
</comment>
<name>A0A4C1X0J0_EUMVA</name>